<feature type="transmembrane region" description="Helical" evidence="1">
    <location>
        <begin position="128"/>
        <end position="146"/>
    </location>
</feature>
<dbReference type="EMBL" id="CABFWN010000004">
    <property type="protein sequence ID" value="VUG19012.1"/>
    <property type="molecule type" value="Genomic_DNA"/>
</dbReference>
<evidence type="ECO:0000313" key="3">
    <source>
        <dbReference type="Proteomes" id="UP000478008"/>
    </source>
</evidence>
<evidence type="ECO:0000313" key="2">
    <source>
        <dbReference type="EMBL" id="VUG19012.1"/>
    </source>
</evidence>
<keyword evidence="1" id="KW-0812">Transmembrane</keyword>
<keyword evidence="1" id="KW-0472">Membrane</keyword>
<protein>
    <submittedName>
        <fullName evidence="2">DEBR0S4_08284g1_1</fullName>
    </submittedName>
</protein>
<sequence>MYIHCTVHIWKQQEPIYSSMHKNARPIVVSELGARYFEIVKSIIRFSRSRKRKHNLVTGFVASSVANNVASDNAICIFLLRVTFHSFGNSGSLGNYSLARFFNILFSLSSLCLNCSFYKLLIVLRLGLQDLTLLLGLCFQVILGSLETGIGLIQLVFCCRLYCTGICLHTIFNLLLHGLRLLLCLVYLIIHLLFHLFSLFLNSLLDSISNCSCLIRNC</sequence>
<keyword evidence="1" id="KW-1133">Transmembrane helix</keyword>
<dbReference type="AlphaFoldDB" id="A0A7D9D1X6"/>
<keyword evidence="3" id="KW-1185">Reference proteome</keyword>
<reference evidence="2 3" key="1">
    <citation type="submission" date="2019-07" db="EMBL/GenBank/DDBJ databases">
        <authorList>
            <person name="Friedrich A."/>
            <person name="Schacherer J."/>
        </authorList>
    </citation>
    <scope>NUCLEOTIDE SEQUENCE [LARGE SCALE GENOMIC DNA]</scope>
</reference>
<proteinExistence type="predicted"/>
<evidence type="ECO:0000256" key="1">
    <source>
        <dbReference type="SAM" id="Phobius"/>
    </source>
</evidence>
<feature type="transmembrane region" description="Helical" evidence="1">
    <location>
        <begin position="182"/>
        <end position="205"/>
    </location>
</feature>
<gene>
    <name evidence="2" type="ORF">DEBR0S4_08284G</name>
</gene>
<accession>A0A7D9D1X6</accession>
<feature type="transmembrane region" description="Helical" evidence="1">
    <location>
        <begin position="56"/>
        <end position="80"/>
    </location>
</feature>
<dbReference type="Proteomes" id="UP000478008">
    <property type="component" value="Unassembled WGS sequence"/>
</dbReference>
<name>A0A7D9D1X6_DEKBR</name>
<organism evidence="2 3">
    <name type="scientific">Dekkera bruxellensis</name>
    <name type="common">Brettanomyces custersii</name>
    <dbReference type="NCBI Taxonomy" id="5007"/>
    <lineage>
        <taxon>Eukaryota</taxon>
        <taxon>Fungi</taxon>
        <taxon>Dikarya</taxon>
        <taxon>Ascomycota</taxon>
        <taxon>Saccharomycotina</taxon>
        <taxon>Pichiomycetes</taxon>
        <taxon>Pichiales</taxon>
        <taxon>Pichiaceae</taxon>
        <taxon>Brettanomyces</taxon>
    </lineage>
</organism>
<feature type="transmembrane region" description="Helical" evidence="1">
    <location>
        <begin position="100"/>
        <end position="121"/>
    </location>
</feature>